<name>A0ABP7B762_9MICO</name>
<dbReference type="InterPro" id="IPR000192">
    <property type="entry name" value="Aminotrans_V_dom"/>
</dbReference>
<feature type="domain" description="Aminotransferase class V" evidence="1">
    <location>
        <begin position="54"/>
        <end position="325"/>
    </location>
</feature>
<keyword evidence="3" id="KW-1185">Reference proteome</keyword>
<dbReference type="InterPro" id="IPR015421">
    <property type="entry name" value="PyrdxlP-dep_Trfase_major"/>
</dbReference>
<evidence type="ECO:0000313" key="3">
    <source>
        <dbReference type="Proteomes" id="UP001410795"/>
    </source>
</evidence>
<dbReference type="EMBL" id="BAAAYV010000005">
    <property type="protein sequence ID" value="GAA3651540.1"/>
    <property type="molecule type" value="Genomic_DNA"/>
</dbReference>
<dbReference type="Gene3D" id="3.40.640.10">
    <property type="entry name" value="Type I PLP-dependent aspartate aminotransferase-like (Major domain)"/>
    <property type="match status" value="1"/>
</dbReference>
<dbReference type="Proteomes" id="UP001410795">
    <property type="component" value="Unassembled WGS sequence"/>
</dbReference>
<evidence type="ECO:0000313" key="2">
    <source>
        <dbReference type="EMBL" id="GAA3651540.1"/>
    </source>
</evidence>
<dbReference type="InterPro" id="IPR015424">
    <property type="entry name" value="PyrdxlP-dep_Trfase"/>
</dbReference>
<dbReference type="RefSeq" id="WP_308122727.1">
    <property type="nucleotide sequence ID" value="NZ_BAAAYV010000005.1"/>
</dbReference>
<gene>
    <name evidence="2" type="ORF">GCM10022202_09090</name>
</gene>
<proteinExistence type="predicted"/>
<evidence type="ECO:0000259" key="1">
    <source>
        <dbReference type="Pfam" id="PF00266"/>
    </source>
</evidence>
<dbReference type="SUPFAM" id="SSF53383">
    <property type="entry name" value="PLP-dependent transferases"/>
    <property type="match status" value="1"/>
</dbReference>
<sequence length="374" mass="38871">MISTIEEYRATFDGEPGYLNWASFGPMSSSVRDEVVADLEMLGTGRASSIAHVGEREEQARALVAGLLGASPDEVTLQPSTTYGLMHALYGISGGVLASPAEFPSIPTALTRASEAFGRVLPQWLHAEDGFVTPQAVADAVDDDTVALAVSLVDFRTGYRADLAGLREALGPDRLLIVDAVQGFGIADVDWSQADVVCGNGYKWLRAGRGTGFAWFGPHARATIVPALSGFEGVEGGLTMDAVPPPAASSRAYTVSGPDALAAARLTVALEDIAGVGVAAIEADIAARTTEVMRIAQGHGIRVLTPEDPRRRAGIVSLVPDNVAALGAELANRGVTATARSGMLRIAPHAGTGDDTLGLFDEACAAYAQQVSTR</sequence>
<dbReference type="PANTHER" id="PTHR43586">
    <property type="entry name" value="CYSTEINE DESULFURASE"/>
    <property type="match status" value="1"/>
</dbReference>
<protein>
    <recommendedName>
        <fullName evidence="1">Aminotransferase class V domain-containing protein</fullName>
    </recommendedName>
</protein>
<dbReference type="PANTHER" id="PTHR43586:SF15">
    <property type="entry name" value="BLR3095 PROTEIN"/>
    <property type="match status" value="1"/>
</dbReference>
<reference evidence="3" key="1">
    <citation type="journal article" date="2019" name="Int. J. Syst. Evol. Microbiol.">
        <title>The Global Catalogue of Microorganisms (GCM) 10K type strain sequencing project: providing services to taxonomists for standard genome sequencing and annotation.</title>
        <authorList>
            <consortium name="The Broad Institute Genomics Platform"/>
            <consortium name="The Broad Institute Genome Sequencing Center for Infectious Disease"/>
            <person name="Wu L."/>
            <person name="Ma J."/>
        </authorList>
    </citation>
    <scope>NUCLEOTIDE SEQUENCE [LARGE SCALE GENOMIC DNA]</scope>
    <source>
        <strain evidence="3">JCM 16546</strain>
    </source>
</reference>
<dbReference type="Pfam" id="PF00266">
    <property type="entry name" value="Aminotran_5"/>
    <property type="match status" value="1"/>
</dbReference>
<accession>A0ABP7B762</accession>
<dbReference type="InterPro" id="IPR015422">
    <property type="entry name" value="PyrdxlP-dep_Trfase_small"/>
</dbReference>
<comment type="caution">
    <text evidence="2">The sequence shown here is derived from an EMBL/GenBank/DDBJ whole genome shotgun (WGS) entry which is preliminary data.</text>
</comment>
<dbReference type="Gene3D" id="3.90.1150.10">
    <property type="entry name" value="Aspartate Aminotransferase, domain 1"/>
    <property type="match status" value="1"/>
</dbReference>
<organism evidence="2 3">
    <name type="scientific">Microbacterium marinilacus</name>
    <dbReference type="NCBI Taxonomy" id="415209"/>
    <lineage>
        <taxon>Bacteria</taxon>
        <taxon>Bacillati</taxon>
        <taxon>Actinomycetota</taxon>
        <taxon>Actinomycetes</taxon>
        <taxon>Micrococcales</taxon>
        <taxon>Microbacteriaceae</taxon>
        <taxon>Microbacterium</taxon>
    </lineage>
</organism>